<keyword evidence="15" id="KW-1185">Reference proteome</keyword>
<evidence type="ECO:0000256" key="4">
    <source>
        <dbReference type="ARBA" id="ARBA00013782"/>
    </source>
</evidence>
<evidence type="ECO:0000256" key="12">
    <source>
        <dbReference type="RuleBase" id="RU363036"/>
    </source>
</evidence>
<dbReference type="Pfam" id="PF00579">
    <property type="entry name" value="tRNA-synt_1b"/>
    <property type="match status" value="1"/>
</dbReference>
<reference evidence="14 15" key="1">
    <citation type="submission" date="2015-01" db="EMBL/GenBank/DDBJ databases">
        <title>The Genome Sequence of Exophiala mesophila CBS40295.</title>
        <authorList>
            <consortium name="The Broad Institute Genomics Platform"/>
            <person name="Cuomo C."/>
            <person name="de Hoog S."/>
            <person name="Gorbushina A."/>
            <person name="Stielow B."/>
            <person name="Teixiera M."/>
            <person name="Abouelleil A."/>
            <person name="Chapman S.B."/>
            <person name="Priest M."/>
            <person name="Young S.K."/>
            <person name="Wortman J."/>
            <person name="Nusbaum C."/>
            <person name="Birren B."/>
        </authorList>
    </citation>
    <scope>NUCLEOTIDE SEQUENCE [LARGE SCALE GENOMIC DNA]</scope>
    <source>
        <strain evidence="14 15">CBS 40295</strain>
    </source>
</reference>
<evidence type="ECO:0000256" key="13">
    <source>
        <dbReference type="SAM" id="MobiDB-lite"/>
    </source>
</evidence>
<comment type="similarity">
    <text evidence="2 12">Belongs to the class-I aminoacyl-tRNA synthetase family.</text>
</comment>
<keyword evidence="6 12" id="KW-0436">Ligase</keyword>
<dbReference type="InterPro" id="IPR002305">
    <property type="entry name" value="aa-tRNA-synth_Ic"/>
</dbReference>
<dbReference type="STRING" id="212818.A0A0D1ZRJ5"/>
<dbReference type="GO" id="GO:0005524">
    <property type="term" value="F:ATP binding"/>
    <property type="evidence" value="ECO:0007669"/>
    <property type="project" value="UniProtKB-KW"/>
</dbReference>
<evidence type="ECO:0000256" key="9">
    <source>
        <dbReference type="ARBA" id="ARBA00022917"/>
    </source>
</evidence>
<dbReference type="AlphaFoldDB" id="A0A0D1ZRJ5"/>
<dbReference type="SUPFAM" id="SSF52374">
    <property type="entry name" value="Nucleotidylyl transferase"/>
    <property type="match status" value="1"/>
</dbReference>
<dbReference type="GeneID" id="27318239"/>
<dbReference type="Proteomes" id="UP000054302">
    <property type="component" value="Unassembled WGS sequence"/>
</dbReference>
<evidence type="ECO:0000256" key="8">
    <source>
        <dbReference type="ARBA" id="ARBA00022840"/>
    </source>
</evidence>
<evidence type="ECO:0000256" key="11">
    <source>
        <dbReference type="ARBA" id="ARBA00030268"/>
    </source>
</evidence>
<gene>
    <name evidence="14" type="ORF">PV10_00394</name>
</gene>
<dbReference type="InterPro" id="IPR001412">
    <property type="entry name" value="aa-tRNA-synth_I_CS"/>
</dbReference>
<feature type="compositionally biased region" description="Low complexity" evidence="13">
    <location>
        <begin position="440"/>
        <end position="460"/>
    </location>
</feature>
<keyword evidence="7 12" id="KW-0547">Nucleotide-binding</keyword>
<evidence type="ECO:0000256" key="5">
    <source>
        <dbReference type="ARBA" id="ARBA00022490"/>
    </source>
</evidence>
<dbReference type="InterPro" id="IPR002306">
    <property type="entry name" value="Trp-tRNA-ligase"/>
</dbReference>
<protein>
    <recommendedName>
        <fullName evidence="4">Tryptophan--tRNA ligase, cytoplasmic</fullName>
        <ecNumber evidence="3">6.1.1.2</ecNumber>
    </recommendedName>
    <alternativeName>
        <fullName evidence="11">Tryptophanyl-tRNA synthetase</fullName>
    </alternativeName>
</protein>
<keyword evidence="10 12" id="KW-0030">Aminoacyl-tRNA synthetase</keyword>
<dbReference type="PANTHER" id="PTHR10055">
    <property type="entry name" value="TRYPTOPHANYL-TRNA SYNTHETASE"/>
    <property type="match status" value="1"/>
</dbReference>
<dbReference type="CDD" id="cd00806">
    <property type="entry name" value="TrpRS_core"/>
    <property type="match status" value="1"/>
</dbReference>
<evidence type="ECO:0000313" key="14">
    <source>
        <dbReference type="EMBL" id="KIV96544.1"/>
    </source>
</evidence>
<dbReference type="PANTHER" id="PTHR10055:SF1">
    <property type="entry name" value="TRYPTOPHAN--TRNA LIGASE, CYTOPLASMIC"/>
    <property type="match status" value="1"/>
</dbReference>
<dbReference type="HOGENOM" id="CLU_032621_0_1_1"/>
<keyword evidence="5" id="KW-0963">Cytoplasm</keyword>
<keyword evidence="9 12" id="KW-0648">Protein biosynthesis</keyword>
<feature type="region of interest" description="Disordered" evidence="13">
    <location>
        <begin position="420"/>
        <end position="510"/>
    </location>
</feature>
<accession>A0A0D1ZRJ5</accession>
<evidence type="ECO:0000313" key="15">
    <source>
        <dbReference type="Proteomes" id="UP000054302"/>
    </source>
</evidence>
<dbReference type="FunFam" id="1.10.240.10:FF:000003">
    <property type="entry name" value="Tryptophan--tRNA ligase, cytoplasmic"/>
    <property type="match status" value="1"/>
</dbReference>
<dbReference type="GO" id="GO:0006436">
    <property type="term" value="P:tryptophanyl-tRNA aminoacylation"/>
    <property type="evidence" value="ECO:0007669"/>
    <property type="project" value="InterPro"/>
</dbReference>
<dbReference type="EMBL" id="KN847520">
    <property type="protein sequence ID" value="KIV96544.1"/>
    <property type="molecule type" value="Genomic_DNA"/>
</dbReference>
<dbReference type="OrthoDB" id="10261385at2759"/>
<dbReference type="PRINTS" id="PR01039">
    <property type="entry name" value="TRNASYNTHTRP"/>
</dbReference>
<dbReference type="InterPro" id="IPR014729">
    <property type="entry name" value="Rossmann-like_a/b/a_fold"/>
</dbReference>
<dbReference type="Gene3D" id="3.40.50.620">
    <property type="entry name" value="HUPs"/>
    <property type="match status" value="1"/>
</dbReference>
<dbReference type="EC" id="6.1.1.2" evidence="3"/>
<dbReference type="NCBIfam" id="TIGR00233">
    <property type="entry name" value="trpS"/>
    <property type="match status" value="1"/>
</dbReference>
<dbReference type="FunFam" id="3.40.50.620:FF:000033">
    <property type="entry name" value="tryptophan--tRNA ligase, cytoplasmic"/>
    <property type="match status" value="1"/>
</dbReference>
<evidence type="ECO:0000256" key="1">
    <source>
        <dbReference type="ARBA" id="ARBA00004496"/>
    </source>
</evidence>
<dbReference type="GO" id="GO:0004830">
    <property type="term" value="F:tryptophan-tRNA ligase activity"/>
    <property type="evidence" value="ECO:0007669"/>
    <property type="project" value="UniProtKB-EC"/>
</dbReference>
<organism evidence="14 15">
    <name type="scientific">Exophiala mesophila</name>
    <name type="common">Black yeast-like fungus</name>
    <dbReference type="NCBI Taxonomy" id="212818"/>
    <lineage>
        <taxon>Eukaryota</taxon>
        <taxon>Fungi</taxon>
        <taxon>Dikarya</taxon>
        <taxon>Ascomycota</taxon>
        <taxon>Pezizomycotina</taxon>
        <taxon>Eurotiomycetes</taxon>
        <taxon>Chaetothyriomycetidae</taxon>
        <taxon>Chaetothyriales</taxon>
        <taxon>Herpotrichiellaceae</taxon>
        <taxon>Exophiala</taxon>
    </lineage>
</organism>
<evidence type="ECO:0000256" key="10">
    <source>
        <dbReference type="ARBA" id="ARBA00023146"/>
    </source>
</evidence>
<keyword evidence="8 12" id="KW-0067">ATP-binding</keyword>
<dbReference type="PROSITE" id="PS00178">
    <property type="entry name" value="AA_TRNA_LIGASE_I"/>
    <property type="match status" value="1"/>
</dbReference>
<evidence type="ECO:0000256" key="6">
    <source>
        <dbReference type="ARBA" id="ARBA00022598"/>
    </source>
</evidence>
<name>A0A0D1ZRJ5_EXOME</name>
<dbReference type="RefSeq" id="XP_016228118.1">
    <property type="nucleotide sequence ID" value="XM_016364469.1"/>
</dbReference>
<dbReference type="Gene3D" id="1.10.240.10">
    <property type="entry name" value="Tyrosyl-Transfer RNA Synthetase"/>
    <property type="match status" value="1"/>
</dbReference>
<dbReference type="OMA" id="SIYHRFM"/>
<evidence type="ECO:0000256" key="2">
    <source>
        <dbReference type="ARBA" id="ARBA00005594"/>
    </source>
</evidence>
<evidence type="ECO:0000256" key="7">
    <source>
        <dbReference type="ARBA" id="ARBA00022741"/>
    </source>
</evidence>
<sequence>MATPTDEPGQPPKLTTAALAEQAPAQPVEQKITPFEVSGGVDASGKLLPVDYGKLTQQFGATPITPELLERFERATGKKPHRFMRRGIVFSHRELEKILDRYEKGEPFFLYTGRGPSSDSMHVGHSVPFEFTKYLQDTFDCPLVIMLTDDEKFMHSKKITIADAKRFSRENAKDIIGIGFDPAKTFIFSDLEFVGGAFYENVCSMAKRITFNQIQGTFGFDGENNIGEIFFCAIQSATSFATSFPHIFGDNEAKVRNIPCLIPCAIDQDPYFRQCRANAEKMKFKKPSIIHSIFLPALQGPGSKMSASIDASAIFLTDTPNQIKNKINKFAFSGGRETVEKHRELGGDTKADVPFQYLTFFMEDDDELARIKKAYESGEMLTGEIKQICIKYLQEYVAAFQARRKLVTEEVRLDFFSRKPLTYQGNPNPSKAETKETGKKAAAPVPTQTPPQVAQQDDAAGASNPTESKGHSKRMSVGQAKVDIENQVTISPNGEAKTHIKKLSMAKVED</sequence>
<dbReference type="GO" id="GO:0005737">
    <property type="term" value="C:cytoplasm"/>
    <property type="evidence" value="ECO:0007669"/>
    <property type="project" value="UniProtKB-SubCell"/>
</dbReference>
<comment type="subcellular location">
    <subcellularLocation>
        <location evidence="1">Cytoplasm</location>
    </subcellularLocation>
</comment>
<proteinExistence type="inferred from homology"/>
<evidence type="ECO:0000256" key="3">
    <source>
        <dbReference type="ARBA" id="ARBA00013161"/>
    </source>
</evidence>
<dbReference type="VEuPathDB" id="FungiDB:PV10_00394"/>